<reference evidence="3" key="1">
    <citation type="submission" date="2017-02" db="EMBL/GenBank/DDBJ databases">
        <authorList>
            <person name="Varghese N."/>
            <person name="Submissions S."/>
        </authorList>
    </citation>
    <scope>NUCLEOTIDE SEQUENCE [LARGE SCALE GENOMIC DNA]</scope>
    <source>
        <strain evidence="3">ATCC 700200</strain>
    </source>
</reference>
<feature type="transmembrane region" description="Helical" evidence="1">
    <location>
        <begin position="124"/>
        <end position="146"/>
    </location>
</feature>
<evidence type="ECO:0000313" key="3">
    <source>
        <dbReference type="Proteomes" id="UP000190774"/>
    </source>
</evidence>
<name>A0A1T4YCB2_9BACT</name>
<protein>
    <recommendedName>
        <fullName evidence="4">Quinol:cytochrome c oxidoreductase membrane protein</fullName>
    </recommendedName>
</protein>
<proteinExistence type="predicted"/>
<keyword evidence="1" id="KW-1133">Transmembrane helix</keyword>
<dbReference type="Pfam" id="PF11821">
    <property type="entry name" value="ActD"/>
    <property type="match status" value="1"/>
</dbReference>
<organism evidence="2 3">
    <name type="scientific">Prosthecobacter debontii</name>
    <dbReference type="NCBI Taxonomy" id="48467"/>
    <lineage>
        <taxon>Bacteria</taxon>
        <taxon>Pseudomonadati</taxon>
        <taxon>Verrucomicrobiota</taxon>
        <taxon>Verrucomicrobiia</taxon>
        <taxon>Verrucomicrobiales</taxon>
        <taxon>Verrucomicrobiaceae</taxon>
        <taxon>Prosthecobacter</taxon>
    </lineage>
</organism>
<keyword evidence="1" id="KW-0812">Transmembrane</keyword>
<evidence type="ECO:0000256" key="1">
    <source>
        <dbReference type="SAM" id="Phobius"/>
    </source>
</evidence>
<keyword evidence="1" id="KW-0472">Membrane</keyword>
<dbReference type="Proteomes" id="UP000190774">
    <property type="component" value="Unassembled WGS sequence"/>
</dbReference>
<gene>
    <name evidence="2" type="ORF">SAMN02745166_02930</name>
</gene>
<keyword evidence="3" id="KW-1185">Reference proteome</keyword>
<dbReference type="InterPro" id="IPR021776">
    <property type="entry name" value="ActD"/>
</dbReference>
<dbReference type="RefSeq" id="WP_078814109.1">
    <property type="nucleotide sequence ID" value="NZ_FUYE01000009.1"/>
</dbReference>
<sequence length="199" mass="22752">MSTKLKRVHGFLAEFDNVQDLYHAAEHVRDAGYQRWDVHSPFPIHGMDHAMGVKRSKLPWFVFFGGMTGTCVAFTLQTLTQTTFWSDIGFGFLQKLAETYPTVVQAKPTHIWTLPAFFPVMFELTILFSAFTVLFGLLSFIGLPRLNHPLFVSKRFAKFSDDTFFVCIEARDPKFSQEGTKTFLEKLGGKNIELIEDEI</sequence>
<dbReference type="AlphaFoldDB" id="A0A1T4YCB2"/>
<evidence type="ECO:0000313" key="2">
    <source>
        <dbReference type="EMBL" id="SKA99406.1"/>
    </source>
</evidence>
<accession>A0A1T4YCB2</accession>
<dbReference type="OrthoDB" id="9792475at2"/>
<dbReference type="PANTHER" id="PTHR40394:SF2">
    <property type="entry name" value="QUINOL:CYTOCHROME C OXIDOREDUCTASE MEMBRANE PROTEIN"/>
    <property type="match status" value="1"/>
</dbReference>
<dbReference type="EMBL" id="FUYE01000009">
    <property type="protein sequence ID" value="SKA99406.1"/>
    <property type="molecule type" value="Genomic_DNA"/>
</dbReference>
<feature type="transmembrane region" description="Helical" evidence="1">
    <location>
        <begin position="58"/>
        <end position="76"/>
    </location>
</feature>
<dbReference type="STRING" id="48467.SAMN02745166_02930"/>
<evidence type="ECO:0008006" key="4">
    <source>
        <dbReference type="Google" id="ProtNLM"/>
    </source>
</evidence>
<dbReference type="PANTHER" id="PTHR40394">
    <property type="entry name" value="LIPOPROTEIN-RELATED"/>
    <property type="match status" value="1"/>
</dbReference>